<keyword evidence="2" id="KW-1185">Reference proteome</keyword>
<accession>A0ABW8ZIS3</accession>
<dbReference type="RefSeq" id="WP_408326491.1">
    <property type="nucleotide sequence ID" value="NZ_JAQQFH010000002.1"/>
</dbReference>
<evidence type="ECO:0000313" key="2">
    <source>
        <dbReference type="Proteomes" id="UP001629249"/>
    </source>
</evidence>
<dbReference type="EMBL" id="JAQQFN010000005">
    <property type="protein sequence ID" value="MFL9883117.1"/>
    <property type="molecule type" value="Genomic_DNA"/>
</dbReference>
<dbReference type="Pfam" id="PF08809">
    <property type="entry name" value="DUF1799"/>
    <property type="match status" value="1"/>
</dbReference>
<protein>
    <submittedName>
        <fullName evidence="1">DUF1799 domain-containing protein</fullName>
    </submittedName>
</protein>
<reference evidence="1 2" key="1">
    <citation type="journal article" date="2024" name="Chem. Sci.">
        <title>Discovery of megapolipeptins by genome mining of a Burkholderiales bacteria collection.</title>
        <authorList>
            <person name="Paulo B.S."/>
            <person name="Recchia M.J.J."/>
            <person name="Lee S."/>
            <person name="Fergusson C.H."/>
            <person name="Romanowski S.B."/>
            <person name="Hernandez A."/>
            <person name="Krull N."/>
            <person name="Liu D.Y."/>
            <person name="Cavanagh H."/>
            <person name="Bos A."/>
            <person name="Gray C.A."/>
            <person name="Murphy B.T."/>
            <person name="Linington R.G."/>
            <person name="Eustaquio A.S."/>
        </authorList>
    </citation>
    <scope>NUCLEOTIDE SEQUENCE [LARGE SCALE GENOMIC DNA]</scope>
    <source>
        <strain evidence="1 2">RL16-012-BIC-B</strain>
    </source>
</reference>
<dbReference type="InterPro" id="IPR014915">
    <property type="entry name" value="Phage_TLS_TfmB"/>
</dbReference>
<sequence length="110" mass="11953">MVDAGVADALAAFGARHADVASARERAPEPAFEVYAENWDAVQVFSALSTQWRMAAFSGFGAARLVHTGLDYSAIEPVYRLIGIGRDRRAAIFQQIRVMEEAALDALLPE</sequence>
<gene>
    <name evidence="1" type="ORF">PQR66_08775</name>
</gene>
<evidence type="ECO:0000313" key="1">
    <source>
        <dbReference type="EMBL" id="MFL9883117.1"/>
    </source>
</evidence>
<organism evidence="1 2">
    <name type="scientific">Paraburkholderia agricolaris</name>
    <dbReference type="NCBI Taxonomy" id="2152888"/>
    <lineage>
        <taxon>Bacteria</taxon>
        <taxon>Pseudomonadati</taxon>
        <taxon>Pseudomonadota</taxon>
        <taxon>Betaproteobacteria</taxon>
        <taxon>Burkholderiales</taxon>
        <taxon>Burkholderiaceae</taxon>
        <taxon>Paraburkholderia</taxon>
    </lineage>
</organism>
<dbReference type="Proteomes" id="UP001629249">
    <property type="component" value="Unassembled WGS sequence"/>
</dbReference>
<proteinExistence type="predicted"/>
<name>A0ABW8ZIS3_9BURK</name>
<comment type="caution">
    <text evidence="1">The sequence shown here is derived from an EMBL/GenBank/DDBJ whole genome shotgun (WGS) entry which is preliminary data.</text>
</comment>